<organism evidence="2 3">
    <name type="scientific">Syncephalastrum racemosum</name>
    <name type="common">Filamentous fungus</name>
    <dbReference type="NCBI Taxonomy" id="13706"/>
    <lineage>
        <taxon>Eukaryota</taxon>
        <taxon>Fungi</taxon>
        <taxon>Fungi incertae sedis</taxon>
        <taxon>Mucoromycota</taxon>
        <taxon>Mucoromycotina</taxon>
        <taxon>Mucoromycetes</taxon>
        <taxon>Mucorales</taxon>
        <taxon>Syncephalastraceae</taxon>
        <taxon>Syncephalastrum</taxon>
    </lineage>
</organism>
<protein>
    <recommendedName>
        <fullName evidence="1">F-box domain-containing protein</fullName>
    </recommendedName>
</protein>
<accession>A0A1X2HCT4</accession>
<dbReference type="AlphaFoldDB" id="A0A1X2HCT4"/>
<evidence type="ECO:0000313" key="2">
    <source>
        <dbReference type="EMBL" id="ORY96146.1"/>
    </source>
</evidence>
<dbReference type="InterPro" id="IPR011990">
    <property type="entry name" value="TPR-like_helical_dom_sf"/>
</dbReference>
<evidence type="ECO:0000313" key="3">
    <source>
        <dbReference type="Proteomes" id="UP000242180"/>
    </source>
</evidence>
<dbReference type="InterPro" id="IPR036047">
    <property type="entry name" value="F-box-like_dom_sf"/>
</dbReference>
<dbReference type="Proteomes" id="UP000242180">
    <property type="component" value="Unassembled WGS sequence"/>
</dbReference>
<sequence>MSSEHYTSSMSLESLLQEPYNAYQQADYDILETALEDALHAVLDWNAVRHANKGHFEKAMASALKLILMYPNSASGYLHAGGIQAELCDYRQAARYYARGVAAGVQHPDLKARLEAAQRRRDGLIDPVDALPGEVISKIFEYAPEKRVLCTRLSKRWRAVLLNLPMWHTLDIRLINVASHGYWQQGLDHYLKPHLQRLFLRTNSKICLATSALNGAQCRNIQTIGTYHR</sequence>
<keyword evidence="3" id="KW-1185">Reference proteome</keyword>
<name>A0A1X2HCT4_SYNRA</name>
<dbReference type="Gene3D" id="3.80.10.10">
    <property type="entry name" value="Ribonuclease Inhibitor"/>
    <property type="match status" value="1"/>
</dbReference>
<dbReference type="EMBL" id="MCGN01000005">
    <property type="protein sequence ID" value="ORY96146.1"/>
    <property type="molecule type" value="Genomic_DNA"/>
</dbReference>
<comment type="caution">
    <text evidence="2">The sequence shown here is derived from an EMBL/GenBank/DDBJ whole genome shotgun (WGS) entry which is preliminary data.</text>
</comment>
<gene>
    <name evidence="2" type="ORF">BCR43DRAFT_266709</name>
</gene>
<reference evidence="2 3" key="1">
    <citation type="submission" date="2016-07" db="EMBL/GenBank/DDBJ databases">
        <title>Pervasive Adenine N6-methylation of Active Genes in Fungi.</title>
        <authorList>
            <consortium name="DOE Joint Genome Institute"/>
            <person name="Mondo S.J."/>
            <person name="Dannebaum R.O."/>
            <person name="Kuo R.C."/>
            <person name="Labutti K."/>
            <person name="Haridas S."/>
            <person name="Kuo A."/>
            <person name="Salamov A."/>
            <person name="Ahrendt S.R."/>
            <person name="Lipzen A."/>
            <person name="Sullivan W."/>
            <person name="Andreopoulos W.B."/>
            <person name="Clum A."/>
            <person name="Lindquist E."/>
            <person name="Daum C."/>
            <person name="Ramamoorthy G.K."/>
            <person name="Gryganskyi A."/>
            <person name="Culley D."/>
            <person name="Magnuson J.K."/>
            <person name="James T.Y."/>
            <person name="O'Malley M.A."/>
            <person name="Stajich J.E."/>
            <person name="Spatafora J.W."/>
            <person name="Visel A."/>
            <person name="Grigoriev I.V."/>
        </authorList>
    </citation>
    <scope>NUCLEOTIDE SEQUENCE [LARGE SCALE GENOMIC DNA]</scope>
    <source>
        <strain evidence="2 3">NRRL 2496</strain>
    </source>
</reference>
<dbReference type="InParanoid" id="A0A1X2HCT4"/>
<proteinExistence type="predicted"/>
<dbReference type="SUPFAM" id="SSF81383">
    <property type="entry name" value="F-box domain"/>
    <property type="match status" value="1"/>
</dbReference>
<dbReference type="Gene3D" id="1.25.40.10">
    <property type="entry name" value="Tetratricopeptide repeat domain"/>
    <property type="match status" value="1"/>
</dbReference>
<dbReference type="SUPFAM" id="SSF48452">
    <property type="entry name" value="TPR-like"/>
    <property type="match status" value="1"/>
</dbReference>
<feature type="domain" description="F-box" evidence="1">
    <location>
        <begin position="129"/>
        <end position="173"/>
    </location>
</feature>
<dbReference type="Pfam" id="PF12937">
    <property type="entry name" value="F-box-like"/>
    <property type="match status" value="1"/>
</dbReference>
<dbReference type="OrthoDB" id="2235165at2759"/>
<dbReference type="InterPro" id="IPR032675">
    <property type="entry name" value="LRR_dom_sf"/>
</dbReference>
<dbReference type="InterPro" id="IPR001810">
    <property type="entry name" value="F-box_dom"/>
</dbReference>
<evidence type="ECO:0000259" key="1">
    <source>
        <dbReference type="Pfam" id="PF12937"/>
    </source>
</evidence>